<dbReference type="Proteomes" id="UP000801492">
    <property type="component" value="Unassembled WGS sequence"/>
</dbReference>
<organism evidence="1 2">
    <name type="scientific">Ignelater luminosus</name>
    <name type="common">Cucubano</name>
    <name type="synonym">Pyrophorus luminosus</name>
    <dbReference type="NCBI Taxonomy" id="2038154"/>
    <lineage>
        <taxon>Eukaryota</taxon>
        <taxon>Metazoa</taxon>
        <taxon>Ecdysozoa</taxon>
        <taxon>Arthropoda</taxon>
        <taxon>Hexapoda</taxon>
        <taxon>Insecta</taxon>
        <taxon>Pterygota</taxon>
        <taxon>Neoptera</taxon>
        <taxon>Endopterygota</taxon>
        <taxon>Coleoptera</taxon>
        <taxon>Polyphaga</taxon>
        <taxon>Elateriformia</taxon>
        <taxon>Elateroidea</taxon>
        <taxon>Elateridae</taxon>
        <taxon>Agrypninae</taxon>
        <taxon>Pyrophorini</taxon>
        <taxon>Ignelater</taxon>
    </lineage>
</organism>
<dbReference type="OrthoDB" id="6732572at2759"/>
<proteinExistence type="predicted"/>
<dbReference type="EMBL" id="VTPC01007706">
    <property type="protein sequence ID" value="KAF2893721.1"/>
    <property type="molecule type" value="Genomic_DNA"/>
</dbReference>
<sequence length="138" mass="16501">MMRDYMPKSVRQASSEENMTRVVQQMKDGKKFKTVAKALTYVVEAQTFTKEDKEQIKVMERRFPRLVMGPTQTSQDEYRSGLNHEIIKEMDRENIIRTIKAQRMAWIRHIETSENKIIKQITEWKPIKDRTRERPKNG</sequence>
<evidence type="ECO:0000313" key="1">
    <source>
        <dbReference type="EMBL" id="KAF2893721.1"/>
    </source>
</evidence>
<reference evidence="1" key="1">
    <citation type="submission" date="2019-08" db="EMBL/GenBank/DDBJ databases">
        <title>The genome of the North American firefly Photinus pyralis.</title>
        <authorList>
            <consortium name="Photinus pyralis genome working group"/>
            <person name="Fallon T.R."/>
            <person name="Sander Lower S.E."/>
            <person name="Weng J.-K."/>
        </authorList>
    </citation>
    <scope>NUCLEOTIDE SEQUENCE</scope>
    <source>
        <strain evidence="1">TRF0915ILg1</strain>
        <tissue evidence="1">Whole body</tissue>
    </source>
</reference>
<name>A0A8K0CY49_IGNLU</name>
<dbReference type="AlphaFoldDB" id="A0A8K0CY49"/>
<protein>
    <submittedName>
        <fullName evidence="1">Uncharacterized protein</fullName>
    </submittedName>
</protein>
<evidence type="ECO:0000313" key="2">
    <source>
        <dbReference type="Proteomes" id="UP000801492"/>
    </source>
</evidence>
<accession>A0A8K0CY49</accession>
<comment type="caution">
    <text evidence="1">The sequence shown here is derived from an EMBL/GenBank/DDBJ whole genome shotgun (WGS) entry which is preliminary data.</text>
</comment>
<keyword evidence="2" id="KW-1185">Reference proteome</keyword>
<gene>
    <name evidence="1" type="ORF">ILUMI_12450</name>
</gene>